<keyword evidence="2" id="KW-1185">Reference proteome</keyword>
<gene>
    <name evidence="1" type="ORF">BU16DRAFT_565581</name>
</gene>
<dbReference type="EMBL" id="MU004195">
    <property type="protein sequence ID" value="KAF2491886.1"/>
    <property type="molecule type" value="Genomic_DNA"/>
</dbReference>
<protein>
    <recommendedName>
        <fullName evidence="3">BTB domain-containing protein</fullName>
    </recommendedName>
</protein>
<name>A0A6A6QIQ3_9PEZI</name>
<accession>A0A6A6QIQ3</accession>
<sequence length="330" mass="38006">MAADWDNSQTGTSWKPYMAYTSRTNPEPSLPEPGIAGYATQALLEIRPGEEMVTIIVGTGQYDVAGGRIAQATFQTSKDYICKASSFFANAFRGSFREASQRILRLPDDEPSSFRLWHDFYDKNDRKKSWESCLNPPHKPRSFFWELHPNAKTRATLWELVKAWLFGEKYSLPEFQNFLMSILRRVTRSGSPSNGTPGYCIPLSIMKYVYENTLAGSPLRFFLVENMCRQLHDRVKRWEDFSEMENYTGFAKEMFVGRDNCNFEGKDQCVWKMRDHLFHVGANIERQANVNGMMIVSGAKDHPELCEENVWYSFTKNGGVDVVRDPNDSW</sequence>
<evidence type="ECO:0000313" key="1">
    <source>
        <dbReference type="EMBL" id="KAF2491886.1"/>
    </source>
</evidence>
<dbReference type="AlphaFoldDB" id="A0A6A6QIQ3"/>
<dbReference type="PANTHER" id="PTHR47843">
    <property type="entry name" value="BTB DOMAIN-CONTAINING PROTEIN-RELATED"/>
    <property type="match status" value="1"/>
</dbReference>
<dbReference type="PANTHER" id="PTHR47843:SF2">
    <property type="entry name" value="BTB DOMAIN-CONTAINING PROTEIN"/>
    <property type="match status" value="1"/>
</dbReference>
<dbReference type="CDD" id="cd18186">
    <property type="entry name" value="BTB_POZ_ZBTB_KLHL-like"/>
    <property type="match status" value="1"/>
</dbReference>
<dbReference type="OrthoDB" id="194443at2759"/>
<proteinExistence type="predicted"/>
<organism evidence="1 2">
    <name type="scientific">Lophium mytilinum</name>
    <dbReference type="NCBI Taxonomy" id="390894"/>
    <lineage>
        <taxon>Eukaryota</taxon>
        <taxon>Fungi</taxon>
        <taxon>Dikarya</taxon>
        <taxon>Ascomycota</taxon>
        <taxon>Pezizomycotina</taxon>
        <taxon>Dothideomycetes</taxon>
        <taxon>Pleosporomycetidae</taxon>
        <taxon>Mytilinidiales</taxon>
        <taxon>Mytilinidiaceae</taxon>
        <taxon>Lophium</taxon>
    </lineage>
</organism>
<reference evidence="1" key="1">
    <citation type="journal article" date="2020" name="Stud. Mycol.">
        <title>101 Dothideomycetes genomes: a test case for predicting lifestyles and emergence of pathogens.</title>
        <authorList>
            <person name="Haridas S."/>
            <person name="Albert R."/>
            <person name="Binder M."/>
            <person name="Bloem J."/>
            <person name="Labutti K."/>
            <person name="Salamov A."/>
            <person name="Andreopoulos B."/>
            <person name="Baker S."/>
            <person name="Barry K."/>
            <person name="Bills G."/>
            <person name="Bluhm B."/>
            <person name="Cannon C."/>
            <person name="Castanera R."/>
            <person name="Culley D."/>
            <person name="Daum C."/>
            <person name="Ezra D."/>
            <person name="Gonzalez J."/>
            <person name="Henrissat B."/>
            <person name="Kuo A."/>
            <person name="Liang C."/>
            <person name="Lipzen A."/>
            <person name="Lutzoni F."/>
            <person name="Magnuson J."/>
            <person name="Mondo S."/>
            <person name="Nolan M."/>
            <person name="Ohm R."/>
            <person name="Pangilinan J."/>
            <person name="Park H.-J."/>
            <person name="Ramirez L."/>
            <person name="Alfaro M."/>
            <person name="Sun H."/>
            <person name="Tritt A."/>
            <person name="Yoshinaga Y."/>
            <person name="Zwiers L.-H."/>
            <person name="Turgeon B."/>
            <person name="Goodwin S."/>
            <person name="Spatafora J."/>
            <person name="Crous P."/>
            <person name="Grigoriev I."/>
        </authorList>
    </citation>
    <scope>NUCLEOTIDE SEQUENCE</scope>
    <source>
        <strain evidence="1">CBS 269.34</strain>
    </source>
</reference>
<dbReference type="InterPro" id="IPR011333">
    <property type="entry name" value="SKP1/BTB/POZ_sf"/>
</dbReference>
<evidence type="ECO:0008006" key="3">
    <source>
        <dbReference type="Google" id="ProtNLM"/>
    </source>
</evidence>
<dbReference type="Proteomes" id="UP000799750">
    <property type="component" value="Unassembled WGS sequence"/>
</dbReference>
<evidence type="ECO:0000313" key="2">
    <source>
        <dbReference type="Proteomes" id="UP000799750"/>
    </source>
</evidence>
<dbReference type="Gene3D" id="3.30.710.10">
    <property type="entry name" value="Potassium Channel Kv1.1, Chain A"/>
    <property type="match status" value="1"/>
</dbReference>